<evidence type="ECO:0000313" key="3">
    <source>
        <dbReference type="Proteomes" id="UP000309133"/>
    </source>
</evidence>
<keyword evidence="3" id="KW-1185">Reference proteome</keyword>
<organism evidence="2 3">
    <name type="scientific">Naasia lichenicola</name>
    <dbReference type="NCBI Taxonomy" id="2565933"/>
    <lineage>
        <taxon>Bacteria</taxon>
        <taxon>Bacillati</taxon>
        <taxon>Actinomycetota</taxon>
        <taxon>Actinomycetes</taxon>
        <taxon>Micrococcales</taxon>
        <taxon>Microbacteriaceae</taxon>
        <taxon>Naasia</taxon>
    </lineage>
</organism>
<name>A0A4S4FTR1_9MICO</name>
<feature type="transmembrane region" description="Helical" evidence="1">
    <location>
        <begin position="67"/>
        <end position="85"/>
    </location>
</feature>
<dbReference type="Pfam" id="PF11292">
    <property type="entry name" value="DUF3093"/>
    <property type="match status" value="1"/>
</dbReference>
<feature type="transmembrane region" description="Helical" evidence="1">
    <location>
        <begin position="43"/>
        <end position="61"/>
    </location>
</feature>
<keyword evidence="1" id="KW-1133">Transmembrane helix</keyword>
<protein>
    <submittedName>
        <fullName evidence="2">DUF3093 domain-containing protein</fullName>
    </submittedName>
</protein>
<sequence>MGVHRGLFAGEQHTHGLWHVSRVVHDVWCNGEVSYSERLWPSAWLYIACALVIPASLLVFLPISITAGVICAAVLYLGAMGLLIIPAPRIEVSGRTLRVGRAHIDVALVGTVAAYRAAEATAERGVRLDARAFLCLRPWIDPVVRIELLDISDPAPYWLASSRRPDELIGAIETAKALTS</sequence>
<evidence type="ECO:0000313" key="2">
    <source>
        <dbReference type="EMBL" id="THG32976.1"/>
    </source>
</evidence>
<keyword evidence="1" id="KW-0472">Membrane</keyword>
<dbReference type="EMBL" id="SSSM01000001">
    <property type="protein sequence ID" value="THG32976.1"/>
    <property type="molecule type" value="Genomic_DNA"/>
</dbReference>
<comment type="caution">
    <text evidence="2">The sequence shown here is derived from an EMBL/GenBank/DDBJ whole genome shotgun (WGS) entry which is preliminary data.</text>
</comment>
<proteinExistence type="predicted"/>
<dbReference type="InterPro" id="IPR021443">
    <property type="entry name" value="DUF3093"/>
</dbReference>
<dbReference type="AlphaFoldDB" id="A0A4S4FTR1"/>
<dbReference type="Proteomes" id="UP000309133">
    <property type="component" value="Unassembled WGS sequence"/>
</dbReference>
<keyword evidence="1" id="KW-0812">Transmembrane</keyword>
<evidence type="ECO:0000256" key="1">
    <source>
        <dbReference type="SAM" id="Phobius"/>
    </source>
</evidence>
<dbReference type="OrthoDB" id="3217020at2"/>
<gene>
    <name evidence="2" type="ORF">E6C64_00990</name>
</gene>
<reference evidence="2 3" key="1">
    <citation type="submission" date="2019-04" db="EMBL/GenBank/DDBJ databases">
        <authorList>
            <person name="Jiang L."/>
        </authorList>
    </citation>
    <scope>NUCLEOTIDE SEQUENCE [LARGE SCALE GENOMIC DNA]</scope>
    <source>
        <strain evidence="2 3">YIM 131853</strain>
    </source>
</reference>
<accession>A0A4S4FTR1</accession>